<accession>A0ABR7SV35</accession>
<protein>
    <submittedName>
        <fullName evidence="3">Anti-sigma factor</fullName>
    </submittedName>
</protein>
<proteinExistence type="predicted"/>
<dbReference type="InterPro" id="IPR047789">
    <property type="entry name" value="CU044_5270-like"/>
</dbReference>
<comment type="caution">
    <text evidence="3">The sequence shown here is derived from an EMBL/GenBank/DDBJ whole genome shotgun (WGS) entry which is preliminary data.</text>
</comment>
<organism evidence="3 4">
    <name type="scientific">Streptomyces polyasparticus</name>
    <dbReference type="NCBI Taxonomy" id="2767826"/>
    <lineage>
        <taxon>Bacteria</taxon>
        <taxon>Bacillati</taxon>
        <taxon>Actinomycetota</taxon>
        <taxon>Actinomycetes</taxon>
        <taxon>Kitasatosporales</taxon>
        <taxon>Streptomycetaceae</taxon>
        <taxon>Streptomyces</taxon>
    </lineage>
</organism>
<reference evidence="3 4" key="1">
    <citation type="submission" date="2020-08" db="EMBL/GenBank/DDBJ databases">
        <title>Genemic of Streptomyces polyaspartic.</title>
        <authorList>
            <person name="Liu W."/>
        </authorList>
    </citation>
    <scope>NUCLEOTIDE SEQUENCE [LARGE SCALE GENOMIC DNA]</scope>
    <source>
        <strain evidence="3 4">TRM66268-LWL</strain>
    </source>
</reference>
<dbReference type="RefSeq" id="WP_187819077.1">
    <property type="nucleotide sequence ID" value="NZ_JACTVJ010000028.1"/>
</dbReference>
<keyword evidence="2" id="KW-1133">Transmembrane helix</keyword>
<gene>
    <name evidence="3" type="ORF">H9Y04_39650</name>
</gene>
<evidence type="ECO:0000256" key="1">
    <source>
        <dbReference type="SAM" id="MobiDB-lite"/>
    </source>
</evidence>
<evidence type="ECO:0000313" key="4">
    <source>
        <dbReference type="Proteomes" id="UP000642284"/>
    </source>
</evidence>
<feature type="compositionally biased region" description="Low complexity" evidence="1">
    <location>
        <begin position="372"/>
        <end position="386"/>
    </location>
</feature>
<name>A0ABR7SV35_9ACTN</name>
<keyword evidence="4" id="KW-1185">Reference proteome</keyword>
<keyword evidence="2" id="KW-0812">Transmembrane</keyword>
<sequence length="386" mass="40790">MNDFPSLPERDLPGRGFPERDLPAGRRALLKEHLLNEIRQEATRSAQPRPARRKWLRPAFAGPALAGTLALAVVGGVALMGGDGGGTGAPGGQAVPQGAPQSAAQLLDRVATVASKEDLGELRDDQYAYIKTKAAWGESEMCSPLKLGPVREREAWVPVSADRAGVFRTDAGKPVESMERPTPGIPSNTYYRHLETLPTDPDKMLDWLHKASEGGKSEDQNTFTLVGDLVRESLVPPKVAAALYRAAAKIPGVELVPNATDAIGRKGIAVGRIDEQSGHRQELIFDKTSYTYLGERGVLTKDGDGGSVTEADGTEKQCPGTPAGTVTANTAVLERKVVDSAPKAQPGVKEKDHPADKEAAEKEAAPGEKDAGAAGDKSAAQESAKD</sequence>
<feature type="compositionally biased region" description="Basic and acidic residues" evidence="1">
    <location>
        <begin position="348"/>
        <end position="371"/>
    </location>
</feature>
<feature type="region of interest" description="Disordered" evidence="1">
    <location>
        <begin position="1"/>
        <end position="23"/>
    </location>
</feature>
<dbReference type="Proteomes" id="UP000642284">
    <property type="component" value="Unassembled WGS sequence"/>
</dbReference>
<feature type="transmembrane region" description="Helical" evidence="2">
    <location>
        <begin position="59"/>
        <end position="80"/>
    </location>
</feature>
<evidence type="ECO:0000256" key="2">
    <source>
        <dbReference type="SAM" id="Phobius"/>
    </source>
</evidence>
<feature type="region of interest" description="Disordered" evidence="1">
    <location>
        <begin position="297"/>
        <end position="386"/>
    </location>
</feature>
<dbReference type="NCBIfam" id="NF038083">
    <property type="entry name" value="CU044_5270_fam"/>
    <property type="match status" value="1"/>
</dbReference>
<keyword evidence="2" id="KW-0472">Membrane</keyword>
<dbReference type="EMBL" id="JACTVJ010000028">
    <property type="protein sequence ID" value="MBC9718659.1"/>
    <property type="molecule type" value="Genomic_DNA"/>
</dbReference>
<evidence type="ECO:0000313" key="3">
    <source>
        <dbReference type="EMBL" id="MBC9718659.1"/>
    </source>
</evidence>
<feature type="compositionally biased region" description="Basic and acidic residues" evidence="1">
    <location>
        <begin position="8"/>
        <end position="23"/>
    </location>
</feature>